<dbReference type="EC" id="3.1.3.-" evidence="7"/>
<evidence type="ECO:0000256" key="6">
    <source>
        <dbReference type="ARBA" id="ARBA00031828"/>
    </source>
</evidence>
<dbReference type="SUPFAM" id="SSF56784">
    <property type="entry name" value="HAD-like"/>
    <property type="match status" value="1"/>
</dbReference>
<feature type="binding site" evidence="10">
    <location>
        <position position="128"/>
    </location>
    <ligand>
        <name>Mg(2+)</name>
        <dbReference type="ChEBI" id="CHEBI:18420"/>
    </ligand>
</feature>
<dbReference type="Proteomes" id="UP000231267">
    <property type="component" value="Unassembled WGS sequence"/>
</dbReference>
<dbReference type="InterPro" id="IPR006549">
    <property type="entry name" value="HAD-SF_hydro_IIIA"/>
</dbReference>
<dbReference type="PANTHER" id="PTHR42891">
    <property type="entry name" value="D-GLYCERO-BETA-D-MANNO-HEPTOSE-1,7-BISPHOSPHATE 7-PHOSPHATASE"/>
    <property type="match status" value="1"/>
</dbReference>
<comment type="caution">
    <text evidence="11">The sequence shown here is derived from an EMBL/GenBank/DDBJ whole genome shotgun (WGS) entry which is preliminary data.</text>
</comment>
<dbReference type="Gene3D" id="3.40.50.1000">
    <property type="entry name" value="HAD superfamily/HAD-like"/>
    <property type="match status" value="1"/>
</dbReference>
<dbReference type="InterPro" id="IPR023214">
    <property type="entry name" value="HAD_sf"/>
</dbReference>
<keyword evidence="10" id="KW-0862">Zinc</keyword>
<gene>
    <name evidence="11" type="ORF">COW11_03705</name>
</gene>
<dbReference type="PANTHER" id="PTHR42891:SF1">
    <property type="entry name" value="D-GLYCERO-BETA-D-MANNO-HEPTOSE-1,7-BISPHOSPHATE 7-PHOSPHATASE"/>
    <property type="match status" value="1"/>
</dbReference>
<dbReference type="NCBIfam" id="TIGR01662">
    <property type="entry name" value="HAD-SF-IIIA"/>
    <property type="match status" value="1"/>
</dbReference>
<dbReference type="EMBL" id="PFGP01000091">
    <property type="protein sequence ID" value="PIW66350.1"/>
    <property type="molecule type" value="Genomic_DNA"/>
</dbReference>
<evidence type="ECO:0000256" key="2">
    <source>
        <dbReference type="ARBA" id="ARBA00022490"/>
    </source>
</evidence>
<dbReference type="AlphaFoldDB" id="A0A2J0LJY3"/>
<dbReference type="InterPro" id="IPR006543">
    <property type="entry name" value="Histidinol-phos"/>
</dbReference>
<comment type="cofactor">
    <cofactor evidence="10">
        <name>Mg(2+)</name>
        <dbReference type="ChEBI" id="CHEBI:18420"/>
    </cofactor>
</comment>
<evidence type="ECO:0000256" key="5">
    <source>
        <dbReference type="ARBA" id="ARBA00023277"/>
    </source>
</evidence>
<comment type="subcellular location">
    <subcellularLocation>
        <location evidence="1 7">Cytoplasm</location>
    </subcellularLocation>
</comment>
<evidence type="ECO:0000313" key="12">
    <source>
        <dbReference type="Proteomes" id="UP000231267"/>
    </source>
</evidence>
<accession>A0A2J0LJY3</accession>
<evidence type="ECO:0000256" key="8">
    <source>
        <dbReference type="PIRSR" id="PIRSR004682-1"/>
    </source>
</evidence>
<evidence type="ECO:0000256" key="7">
    <source>
        <dbReference type="PIRNR" id="PIRNR004682"/>
    </source>
</evidence>
<keyword evidence="4 7" id="KW-0378">Hydrolase</keyword>
<feature type="binding site" evidence="10">
    <location>
        <position position="93"/>
    </location>
    <ligand>
        <name>Zn(2+)</name>
        <dbReference type="ChEBI" id="CHEBI:29105"/>
    </ligand>
</feature>
<feature type="binding site" evidence="10">
    <location>
        <position position="7"/>
    </location>
    <ligand>
        <name>Mg(2+)</name>
        <dbReference type="ChEBI" id="CHEBI:18420"/>
    </ligand>
</feature>
<dbReference type="PIRSF" id="PIRSF004682">
    <property type="entry name" value="GmhB"/>
    <property type="match status" value="1"/>
</dbReference>
<feature type="site" description="Stabilizes the phosphoryl group" evidence="9">
    <location>
        <position position="103"/>
    </location>
</feature>
<comment type="cofactor">
    <cofactor evidence="10">
        <name>Zn(2+)</name>
        <dbReference type="ChEBI" id="CHEBI:29105"/>
    </cofactor>
</comment>
<protein>
    <recommendedName>
        <fullName evidence="6 7">D,D-heptose 1,7-bisphosphate phosphatase</fullName>
        <ecNumber evidence="7">3.1.3.-</ecNumber>
    </recommendedName>
</protein>
<feature type="binding site" evidence="10">
    <location>
        <position position="91"/>
    </location>
    <ligand>
        <name>Zn(2+)</name>
        <dbReference type="ChEBI" id="CHEBI:29105"/>
    </ligand>
</feature>
<dbReference type="GO" id="GO:0046872">
    <property type="term" value="F:metal ion binding"/>
    <property type="evidence" value="ECO:0007669"/>
    <property type="project" value="UniProtKB-KW"/>
</dbReference>
<comment type="similarity">
    <text evidence="7">Belongs to the gmhB family.</text>
</comment>
<evidence type="ECO:0000256" key="3">
    <source>
        <dbReference type="ARBA" id="ARBA00022723"/>
    </source>
</evidence>
<keyword evidence="3 10" id="KW-0479">Metal-binding</keyword>
<dbReference type="Pfam" id="PF13242">
    <property type="entry name" value="Hydrolase_like"/>
    <property type="match status" value="1"/>
</dbReference>
<feature type="site" description="Contributes to substrate recognition" evidence="9">
    <location>
        <position position="102"/>
    </location>
</feature>
<name>A0A2J0LJY3_9BACT</name>
<feature type="active site" description="Nucleophile" evidence="8">
    <location>
        <position position="7"/>
    </location>
</feature>
<feature type="binding site" evidence="10">
    <location>
        <position position="101"/>
    </location>
    <ligand>
        <name>Zn(2+)</name>
        <dbReference type="ChEBI" id="CHEBI:29105"/>
    </ligand>
</feature>
<evidence type="ECO:0000256" key="1">
    <source>
        <dbReference type="ARBA" id="ARBA00004496"/>
    </source>
</evidence>
<feature type="site" description="Stabilizes the phosphoryl group" evidence="9">
    <location>
        <position position="52"/>
    </location>
</feature>
<dbReference type="GO" id="GO:0016791">
    <property type="term" value="F:phosphatase activity"/>
    <property type="evidence" value="ECO:0007669"/>
    <property type="project" value="InterPro"/>
</dbReference>
<feature type="binding site" evidence="10">
    <location>
        <position position="9"/>
    </location>
    <ligand>
        <name>Mg(2+)</name>
        <dbReference type="ChEBI" id="CHEBI:18420"/>
    </ligand>
</feature>
<dbReference type="NCBIfam" id="TIGR01656">
    <property type="entry name" value="Histidinol-ppas"/>
    <property type="match status" value="1"/>
</dbReference>
<keyword evidence="10" id="KW-0460">Magnesium</keyword>
<feature type="binding site" evidence="10">
    <location>
        <position position="99"/>
    </location>
    <ligand>
        <name>Zn(2+)</name>
        <dbReference type="ChEBI" id="CHEBI:29105"/>
    </ligand>
</feature>
<dbReference type="CDD" id="cd07503">
    <property type="entry name" value="HAD_HisB-N"/>
    <property type="match status" value="1"/>
</dbReference>
<keyword evidence="5 7" id="KW-0119">Carbohydrate metabolism</keyword>
<dbReference type="GO" id="GO:0005737">
    <property type="term" value="C:cytoplasm"/>
    <property type="evidence" value="ECO:0007669"/>
    <property type="project" value="UniProtKB-SubCell"/>
</dbReference>
<evidence type="ECO:0000256" key="10">
    <source>
        <dbReference type="PIRSR" id="PIRSR004682-4"/>
    </source>
</evidence>
<sequence>MNIIFLDRDGVVNEYPGHGEYVTSVKGLKLVKGAKEAIKLLTKSGYKIFIVSSQAGVSKGLFTKKTLNEITEKMLSQIAKAGGKINKVMYCTHATGEDCECRKPKTGLFIKASGDLGKDFRDVYFIGDDKRDVETARNLGCRSILVFSGKSTKKDLHNWEFLPDRTARNLLEAVKNIVLGIPEEVKKRK</sequence>
<organism evidence="11 12">
    <name type="scientific">Candidatus Taenaricola geysiri</name>
    <dbReference type="NCBI Taxonomy" id="1974752"/>
    <lineage>
        <taxon>Bacteria</taxon>
        <taxon>Pseudomonadati</taxon>
        <taxon>Candidatus Omnitrophota</taxon>
        <taxon>Candidatus Taenaricola</taxon>
    </lineage>
</organism>
<proteinExistence type="inferred from homology"/>
<reference evidence="11 12" key="1">
    <citation type="submission" date="2017-09" db="EMBL/GenBank/DDBJ databases">
        <title>Depth-based differentiation of microbial function through sediment-hosted aquifers and enrichment of novel symbionts in the deep terrestrial subsurface.</title>
        <authorList>
            <person name="Probst A.J."/>
            <person name="Ladd B."/>
            <person name="Jarett J.K."/>
            <person name="Geller-Mcgrath D.E."/>
            <person name="Sieber C.M."/>
            <person name="Emerson J.B."/>
            <person name="Anantharaman K."/>
            <person name="Thomas B.C."/>
            <person name="Malmstrom R."/>
            <person name="Stieglmeier M."/>
            <person name="Klingl A."/>
            <person name="Woyke T."/>
            <person name="Ryan C.M."/>
            <person name="Banfield J.F."/>
        </authorList>
    </citation>
    <scope>NUCLEOTIDE SEQUENCE [LARGE SCALE GENOMIC DNA]</scope>
    <source>
        <strain evidence="11">CG12_big_fil_rev_8_21_14_0_65_43_15</strain>
    </source>
</reference>
<evidence type="ECO:0000256" key="9">
    <source>
        <dbReference type="PIRSR" id="PIRSR004682-3"/>
    </source>
</evidence>
<dbReference type="InterPro" id="IPR004446">
    <property type="entry name" value="Heptose_bisP_phosphatase"/>
</dbReference>
<evidence type="ECO:0000256" key="4">
    <source>
        <dbReference type="ARBA" id="ARBA00022801"/>
    </source>
</evidence>
<feature type="active site" description="Proton donor" evidence="8">
    <location>
        <position position="9"/>
    </location>
</feature>
<dbReference type="InterPro" id="IPR036412">
    <property type="entry name" value="HAD-like_sf"/>
</dbReference>
<dbReference type="GO" id="GO:0005975">
    <property type="term" value="P:carbohydrate metabolic process"/>
    <property type="evidence" value="ECO:0007669"/>
    <property type="project" value="InterPro"/>
</dbReference>
<keyword evidence="2 7" id="KW-0963">Cytoplasm</keyword>
<evidence type="ECO:0000313" key="11">
    <source>
        <dbReference type="EMBL" id="PIW66350.1"/>
    </source>
</evidence>